<evidence type="ECO:0000313" key="4">
    <source>
        <dbReference type="Proteomes" id="UP000038055"/>
    </source>
</evidence>
<dbReference type="AlphaFoldDB" id="A0A0B7H0F0"/>
<feature type="domain" description="Outer membrane protein beta-barrel" evidence="2">
    <location>
        <begin position="7"/>
        <end position="205"/>
    </location>
</feature>
<organism evidence="3 4">
    <name type="scientific">Capnocytophaga cynodegmi</name>
    <dbReference type="NCBI Taxonomy" id="28189"/>
    <lineage>
        <taxon>Bacteria</taxon>
        <taxon>Pseudomonadati</taxon>
        <taxon>Bacteroidota</taxon>
        <taxon>Flavobacteriia</taxon>
        <taxon>Flavobacteriales</taxon>
        <taxon>Flavobacteriaceae</taxon>
        <taxon>Capnocytophaga</taxon>
    </lineage>
</organism>
<dbReference type="InterPro" id="IPR011250">
    <property type="entry name" value="OMP/PagP_B-barrel"/>
</dbReference>
<gene>
    <name evidence="3" type="ORF">CCYN2B_120139</name>
</gene>
<dbReference type="Proteomes" id="UP000038055">
    <property type="component" value="Unassembled WGS sequence"/>
</dbReference>
<dbReference type="RefSeq" id="WP_041990351.1">
    <property type="nucleotide sequence ID" value="NZ_CDOD01000004.1"/>
</dbReference>
<dbReference type="InterPro" id="IPR027385">
    <property type="entry name" value="Beta-barrel_OMP"/>
</dbReference>
<keyword evidence="4" id="KW-1185">Reference proteome</keyword>
<evidence type="ECO:0000259" key="2">
    <source>
        <dbReference type="Pfam" id="PF13505"/>
    </source>
</evidence>
<evidence type="ECO:0000256" key="1">
    <source>
        <dbReference type="ARBA" id="ARBA00022729"/>
    </source>
</evidence>
<sequence length="279" mass="29767">MKRNFLLAVAVIFGTAVYGQAYVSVSGGYGFEAHKKKIGEQVALTGVASDLEGSFGVGFQTQLRGGYFFNKRLGAELAVGYLHGKSTTTSKTPVSESISKSNVFGASLSAVFNVTENIYLRAGGVTKVGGSSKINTDIDLTPFSMPAKAAVTSKTSGKMPFGFIGGLGYKFKLTEKLSFFVEGEYININVAPDKLKLDNFNGTFGGKNVSSKEFLGSVNTTIERLSGSPSPEHKALVEKAKPLVTKLSTLLQEDEVSVANQDKSPYSSLGFNFGLIFHF</sequence>
<dbReference type="eggNOG" id="COG3637">
    <property type="taxonomic scope" value="Bacteria"/>
</dbReference>
<name>A0A0B7H0F0_9FLAO</name>
<dbReference type="STRING" id="28189.CCYN74_110084"/>
<evidence type="ECO:0000313" key="3">
    <source>
        <dbReference type="EMBL" id="CEN32865.1"/>
    </source>
</evidence>
<proteinExistence type="predicted"/>
<dbReference type="Pfam" id="PF13505">
    <property type="entry name" value="OMP_b-brl"/>
    <property type="match status" value="1"/>
</dbReference>
<dbReference type="EMBL" id="CDOD01000004">
    <property type="protein sequence ID" value="CEN32865.1"/>
    <property type="molecule type" value="Genomic_DNA"/>
</dbReference>
<reference evidence="4" key="1">
    <citation type="submission" date="2015-01" db="EMBL/GenBank/DDBJ databases">
        <authorList>
            <person name="MANFREDI Pablo"/>
        </authorList>
    </citation>
    <scope>NUCLEOTIDE SEQUENCE [LARGE SCALE GENOMIC DNA]</scope>
    <source>
        <strain evidence="4">Ccyn2B</strain>
    </source>
</reference>
<dbReference type="SUPFAM" id="SSF56925">
    <property type="entry name" value="OMPA-like"/>
    <property type="match status" value="1"/>
</dbReference>
<accession>A0A0B7H0F0</accession>
<protein>
    <recommendedName>
        <fullName evidence="2">Outer membrane protein beta-barrel domain-containing protein</fullName>
    </recommendedName>
</protein>
<dbReference type="Gene3D" id="2.40.160.20">
    <property type="match status" value="1"/>
</dbReference>
<keyword evidence="1" id="KW-0732">Signal</keyword>